<dbReference type="NCBIfam" id="NF033709">
    <property type="entry name" value="PorV_fam"/>
    <property type="match status" value="1"/>
</dbReference>
<protein>
    <submittedName>
        <fullName evidence="1">PorV/PorQ family protein</fullName>
    </submittedName>
</protein>
<evidence type="ECO:0000313" key="1">
    <source>
        <dbReference type="EMBL" id="KAB1063557.1"/>
    </source>
</evidence>
<proteinExistence type="predicted"/>
<dbReference type="OrthoDB" id="9808507at2"/>
<accession>A0A6N6M8X9</accession>
<dbReference type="Gene3D" id="2.40.160.60">
    <property type="entry name" value="Outer membrane protein transport protein (OMPP1/FadL/TodX)"/>
    <property type="match status" value="1"/>
</dbReference>
<reference evidence="1 2" key="1">
    <citation type="submission" date="2019-09" db="EMBL/GenBank/DDBJ databases">
        <title>Genomes of Cryomorphaceae.</title>
        <authorList>
            <person name="Bowman J.P."/>
        </authorList>
    </citation>
    <scope>NUCLEOTIDE SEQUENCE [LARGE SCALE GENOMIC DNA]</scope>
    <source>
        <strain evidence="1 2">KCTC 52047</strain>
    </source>
</reference>
<dbReference type="AlphaFoldDB" id="A0A6N6M8X9"/>
<dbReference type="Proteomes" id="UP000435357">
    <property type="component" value="Unassembled WGS sequence"/>
</dbReference>
<dbReference type="EMBL" id="WACR01000008">
    <property type="protein sequence ID" value="KAB1063557.1"/>
    <property type="molecule type" value="Genomic_DNA"/>
</dbReference>
<evidence type="ECO:0000313" key="2">
    <source>
        <dbReference type="Proteomes" id="UP000435357"/>
    </source>
</evidence>
<comment type="caution">
    <text evidence="1">The sequence shown here is derived from an EMBL/GenBank/DDBJ whole genome shotgun (WGS) entry which is preliminary data.</text>
</comment>
<sequence length="353" mass="38591">MGFTNSYFAQETRKYSNEFLSIGVGARALGMSNSVVASSNDVHSAYWNPAGLTGVTGKVQGSLMHSEYFAGIANFDYGAAAIPIESGVIGISLIRFGVDDIQNTVNLIDPNTGQPDYNRIEKFSAADYAALISFAKKLKVEGLSAGGSAKIIHRQIGDFAEAWGFGIDLGVKYEKNNWLLGAAARDVTSTFNAWSYSLDDRTKEVFLQTDNELPQNDLEITPPRLIVGGGYKIYFGNEKFRLLPELNADITFDGQRQTVIQSDPVSVDPHFGLEVSYDKLIYLRGGVGNFQRVKAEVGNYKETTFQPNLGVGLYLRNILGLGDLAIDYALTDVGSTSGLLYSNVFSLKFHIHE</sequence>
<keyword evidence="2" id="KW-1185">Reference proteome</keyword>
<name>A0A6N6M8X9_9FLAO</name>
<organism evidence="1 2">
    <name type="scientific">Salibacter halophilus</name>
    <dbReference type="NCBI Taxonomy" id="1803916"/>
    <lineage>
        <taxon>Bacteria</taxon>
        <taxon>Pseudomonadati</taxon>
        <taxon>Bacteroidota</taxon>
        <taxon>Flavobacteriia</taxon>
        <taxon>Flavobacteriales</taxon>
        <taxon>Salibacteraceae</taxon>
        <taxon>Salibacter</taxon>
    </lineage>
</organism>
<gene>
    <name evidence="1" type="ORF">F3059_09755</name>
</gene>